<evidence type="ECO:0000313" key="2">
    <source>
        <dbReference type="EMBL" id="QHT78473.1"/>
    </source>
</evidence>
<dbReference type="EMBL" id="MN739932">
    <property type="protein sequence ID" value="QHT78473.1"/>
    <property type="molecule type" value="Genomic_DNA"/>
</dbReference>
<proteinExistence type="predicted"/>
<keyword evidence="1" id="KW-0812">Transmembrane</keyword>
<keyword evidence="1" id="KW-0472">Membrane</keyword>
<sequence>MDQQSISNSIPNKPLFIYQPQILAVMLVFYSPIIVALLVFSMSFIFQNFKGIIYLMWIIIFSWVRSFLPFSIGQSKDVNELCNMVQYSSNANFGNSTFSMFFITFTMVYICGPMIMNKEVNYWVLSAFLFYLFLDIGIRRFYGCIQLTYVLLNIAMGVLAGIGALFAMYSAKMYNYVFFNETSSSKDMCSMPTKQTFKCAVYKNGQLVGSANT</sequence>
<keyword evidence="1" id="KW-1133">Transmembrane helix</keyword>
<reference evidence="2" key="1">
    <citation type="journal article" date="2020" name="Nature">
        <title>Giant virus diversity and host interactions through global metagenomics.</title>
        <authorList>
            <person name="Schulz F."/>
            <person name="Roux S."/>
            <person name="Paez-Espino D."/>
            <person name="Jungbluth S."/>
            <person name="Walsh D.A."/>
            <person name="Denef V.J."/>
            <person name="McMahon K.D."/>
            <person name="Konstantinidis K.T."/>
            <person name="Eloe-Fadrosh E.A."/>
            <person name="Kyrpides N.C."/>
            <person name="Woyke T."/>
        </authorList>
    </citation>
    <scope>NUCLEOTIDE SEQUENCE</scope>
    <source>
        <strain evidence="2">GVMAG-M-3300023179-91</strain>
    </source>
</reference>
<feature type="transmembrane region" description="Helical" evidence="1">
    <location>
        <begin position="150"/>
        <end position="171"/>
    </location>
</feature>
<feature type="transmembrane region" description="Helical" evidence="1">
    <location>
        <begin position="93"/>
        <end position="116"/>
    </location>
</feature>
<organism evidence="2">
    <name type="scientific">viral metagenome</name>
    <dbReference type="NCBI Taxonomy" id="1070528"/>
    <lineage>
        <taxon>unclassified sequences</taxon>
        <taxon>metagenomes</taxon>
        <taxon>organismal metagenomes</taxon>
    </lineage>
</organism>
<name>A0A6C0HEN8_9ZZZZ</name>
<accession>A0A6C0HEN8</accession>
<feature type="transmembrane region" description="Helical" evidence="1">
    <location>
        <begin position="52"/>
        <end position="72"/>
    </location>
</feature>
<feature type="transmembrane region" description="Helical" evidence="1">
    <location>
        <begin position="21"/>
        <end position="46"/>
    </location>
</feature>
<dbReference type="AlphaFoldDB" id="A0A6C0HEN8"/>
<feature type="transmembrane region" description="Helical" evidence="1">
    <location>
        <begin position="122"/>
        <end position="138"/>
    </location>
</feature>
<evidence type="ECO:0000256" key="1">
    <source>
        <dbReference type="SAM" id="Phobius"/>
    </source>
</evidence>
<protein>
    <submittedName>
        <fullName evidence="2">Uncharacterized protein</fullName>
    </submittedName>
</protein>